<evidence type="ECO:0008006" key="3">
    <source>
        <dbReference type="Google" id="ProtNLM"/>
    </source>
</evidence>
<gene>
    <name evidence="1" type="ORF">SAMN05421762_0146</name>
</gene>
<dbReference type="OrthoDB" id="6713140at2"/>
<accession>A0A1I1H821</accession>
<keyword evidence="2" id="KW-1185">Reference proteome</keyword>
<proteinExistence type="predicted"/>
<sequence>MAKHVTLYLDPVLRRSAENGDHNFFAHLVAVLRDRGHGVDFADQGDLGRGPGTRAITHMVPPPPGGLCVRRVYHYPFWAIEPSAERWSWHVAKSDYSAAIVPESDATAFYARWQKRLFNDAPQQASRKGLIYVPLQGRIREKRSFQSCTPVDMIRHTLQSDRTRRVVAGLHPKEAYTQADLITLDALAAAHPRLRIVMGQMEPLLQSCDYVVTMNSAAAFNAMFFGKPSVLFGQIDFHHICLKATPEDLTAFDRIAGHAPDFARYVYWFWQMNSVNAGHPTVRESIGAALDRAGW</sequence>
<evidence type="ECO:0000313" key="1">
    <source>
        <dbReference type="EMBL" id="SFC19742.1"/>
    </source>
</evidence>
<dbReference type="AlphaFoldDB" id="A0A1I1H821"/>
<name>A0A1I1H821_9RHOB</name>
<dbReference type="STRING" id="517719.SAMN05421762_0146"/>
<dbReference type="Proteomes" id="UP000231644">
    <property type="component" value="Unassembled WGS sequence"/>
</dbReference>
<reference evidence="1 2" key="1">
    <citation type="submission" date="2016-10" db="EMBL/GenBank/DDBJ databases">
        <authorList>
            <person name="de Groot N.N."/>
        </authorList>
    </citation>
    <scope>NUCLEOTIDE SEQUENCE [LARGE SCALE GENOMIC DNA]</scope>
    <source>
        <strain evidence="1 2">DSM 29619</strain>
    </source>
</reference>
<organism evidence="1 2">
    <name type="scientific">Pseudooceanicola nitratireducens</name>
    <dbReference type="NCBI Taxonomy" id="517719"/>
    <lineage>
        <taxon>Bacteria</taxon>
        <taxon>Pseudomonadati</taxon>
        <taxon>Pseudomonadota</taxon>
        <taxon>Alphaproteobacteria</taxon>
        <taxon>Rhodobacterales</taxon>
        <taxon>Paracoccaceae</taxon>
        <taxon>Pseudooceanicola</taxon>
    </lineage>
</organism>
<dbReference type="EMBL" id="FOLX01000001">
    <property type="protein sequence ID" value="SFC19742.1"/>
    <property type="molecule type" value="Genomic_DNA"/>
</dbReference>
<protein>
    <recommendedName>
        <fullName evidence="3">Capsule polysaccharide biosynthesis protein</fullName>
    </recommendedName>
</protein>
<evidence type="ECO:0000313" key="2">
    <source>
        <dbReference type="Proteomes" id="UP000231644"/>
    </source>
</evidence>